<feature type="domain" description="BTB" evidence="1">
    <location>
        <begin position="216"/>
        <end position="283"/>
    </location>
</feature>
<gene>
    <name evidence="2" type="ORF">JTE90_026499</name>
</gene>
<keyword evidence="3" id="KW-1185">Reference proteome</keyword>
<evidence type="ECO:0000313" key="3">
    <source>
        <dbReference type="Proteomes" id="UP000827092"/>
    </source>
</evidence>
<dbReference type="InterPro" id="IPR000210">
    <property type="entry name" value="BTB/POZ_dom"/>
</dbReference>
<name>A0AAV6VRZ3_9ARAC</name>
<dbReference type="Gene3D" id="3.30.710.10">
    <property type="entry name" value="Potassium Channel Kv1.1, Chain A"/>
    <property type="match status" value="1"/>
</dbReference>
<dbReference type="EMBL" id="JAFNEN010000038">
    <property type="protein sequence ID" value="KAG8198602.1"/>
    <property type="molecule type" value="Genomic_DNA"/>
</dbReference>
<dbReference type="SUPFAM" id="SSF54695">
    <property type="entry name" value="POZ domain"/>
    <property type="match status" value="1"/>
</dbReference>
<protein>
    <recommendedName>
        <fullName evidence="1">BTB domain-containing protein</fullName>
    </recommendedName>
</protein>
<comment type="caution">
    <text evidence="2">The sequence shown here is derived from an EMBL/GenBank/DDBJ whole genome shotgun (WGS) entry which is preliminary data.</text>
</comment>
<evidence type="ECO:0000259" key="1">
    <source>
        <dbReference type="PROSITE" id="PS50097"/>
    </source>
</evidence>
<dbReference type="CDD" id="cd18186">
    <property type="entry name" value="BTB_POZ_ZBTB_KLHL-like"/>
    <property type="match status" value="1"/>
</dbReference>
<dbReference type="PROSITE" id="PS50097">
    <property type="entry name" value="BTB"/>
    <property type="match status" value="1"/>
</dbReference>
<dbReference type="Gene3D" id="1.25.40.420">
    <property type="match status" value="1"/>
</dbReference>
<organism evidence="2 3">
    <name type="scientific">Oedothorax gibbosus</name>
    <dbReference type="NCBI Taxonomy" id="931172"/>
    <lineage>
        <taxon>Eukaryota</taxon>
        <taxon>Metazoa</taxon>
        <taxon>Ecdysozoa</taxon>
        <taxon>Arthropoda</taxon>
        <taxon>Chelicerata</taxon>
        <taxon>Arachnida</taxon>
        <taxon>Araneae</taxon>
        <taxon>Araneomorphae</taxon>
        <taxon>Entelegynae</taxon>
        <taxon>Araneoidea</taxon>
        <taxon>Linyphiidae</taxon>
        <taxon>Erigoninae</taxon>
        <taxon>Oedothorax</taxon>
    </lineage>
</organism>
<dbReference type="AlphaFoldDB" id="A0AAV6VRZ3"/>
<reference evidence="2 3" key="1">
    <citation type="journal article" date="2022" name="Nat. Ecol. Evol.">
        <title>A masculinizing supergene underlies an exaggerated male reproductive morph in a spider.</title>
        <authorList>
            <person name="Hendrickx F."/>
            <person name="De Corte Z."/>
            <person name="Sonet G."/>
            <person name="Van Belleghem S.M."/>
            <person name="Kostlbacher S."/>
            <person name="Vangestel C."/>
        </authorList>
    </citation>
    <scope>NUCLEOTIDE SEQUENCE [LARGE SCALE GENOMIC DNA]</scope>
    <source>
        <strain evidence="2">W744_W776</strain>
    </source>
</reference>
<accession>A0AAV6VRZ3</accession>
<proteinExistence type="predicted"/>
<sequence>MIAAIKRIFSFLSSQLLHITENFFNSATENLSMDTIYMKSQILDHSRRFEWSVVKFSKFPAMSTIISKEFKLTSGCPFKFIIEIGVSTETFKLFIRRTDKIEYIFPVSGEISFHNSEGQNVEKILDSVYVFDNIGDKPEKTEIWSSARPGHSTLQAGSFPFKLPDDELTIKCHIVVSNCCIVTEQLEGSRRSRTVPQDMSDFLEDLETMYFDKPLTDILLKVSGEYIPCHKFILSARSPVLRKILEEDSNVKKFGIIPIKDMDLMVMDDFLEYIYTNSFRGSSVEALIGLYEVAIKYRMTGLQEKCSDLLSKNLTENTVCRTLILADDNSDAKLREACSVFITEHFYNLKNMNEFEAFVENNPRLFFQIICHSYGEVLPISKQ</sequence>
<dbReference type="InterPro" id="IPR011333">
    <property type="entry name" value="SKP1/BTB/POZ_sf"/>
</dbReference>
<dbReference type="Proteomes" id="UP000827092">
    <property type="component" value="Unassembled WGS sequence"/>
</dbReference>
<evidence type="ECO:0000313" key="2">
    <source>
        <dbReference type="EMBL" id="KAG8198602.1"/>
    </source>
</evidence>
<dbReference type="SMART" id="SM00225">
    <property type="entry name" value="BTB"/>
    <property type="match status" value="1"/>
</dbReference>
<dbReference type="Pfam" id="PF00651">
    <property type="entry name" value="BTB"/>
    <property type="match status" value="1"/>
</dbReference>
<dbReference type="PANTHER" id="PTHR24413">
    <property type="entry name" value="SPECKLE-TYPE POZ PROTEIN"/>
    <property type="match status" value="1"/>
</dbReference>